<dbReference type="Proteomes" id="UP000007842">
    <property type="component" value="Chromosome"/>
</dbReference>
<dbReference type="KEGG" id="scy:SCATT_58220"/>
<dbReference type="GO" id="GO:0006313">
    <property type="term" value="P:DNA transposition"/>
    <property type="evidence" value="ECO:0007669"/>
    <property type="project" value="InterPro"/>
</dbReference>
<dbReference type="STRING" id="1003195.SCATT_58220"/>
<protein>
    <submittedName>
        <fullName evidence="3">Putative transposase</fullName>
    </submittedName>
</protein>
<dbReference type="HOGENOM" id="CLU_1739462_0_0_11"/>
<dbReference type="AlphaFoldDB" id="G8X1G5"/>
<dbReference type="eggNOG" id="COG4644">
    <property type="taxonomic scope" value="Bacteria"/>
</dbReference>
<evidence type="ECO:0000313" key="3">
    <source>
        <dbReference type="EMBL" id="AEW98193.1"/>
    </source>
</evidence>
<dbReference type="EMBL" id="CP003219">
    <property type="protein sequence ID" value="AEW98193.1"/>
    <property type="molecule type" value="Genomic_DNA"/>
</dbReference>
<evidence type="ECO:0000313" key="4">
    <source>
        <dbReference type="Proteomes" id="UP000007842"/>
    </source>
</evidence>
<dbReference type="GO" id="GO:0004803">
    <property type="term" value="F:transposase activity"/>
    <property type="evidence" value="ECO:0007669"/>
    <property type="project" value="InterPro"/>
</dbReference>
<reference evidence="4" key="1">
    <citation type="submission" date="2011-12" db="EMBL/GenBank/DDBJ databases">
        <title>Complete genome sequence of Streptomyces cattleya strain DSM 46488.</title>
        <authorList>
            <person name="Ou H.-Y."/>
            <person name="Li P."/>
            <person name="Zhao C."/>
            <person name="O'Hagan D."/>
            <person name="Deng Z."/>
        </authorList>
    </citation>
    <scope>NUCLEOTIDE SEQUENCE [LARGE SCALE GENOMIC DNA]</scope>
    <source>
        <strain evidence="4">ATCC 35852 / DSM 46488 / JCM 4925 / NBRC 14057 / NRRL 8057</strain>
    </source>
</reference>
<feature type="region of interest" description="Disordered" evidence="1">
    <location>
        <begin position="9"/>
        <end position="35"/>
    </location>
</feature>
<accession>G8X1G5</accession>
<evidence type="ECO:0000259" key="2">
    <source>
        <dbReference type="Pfam" id="PF01526"/>
    </source>
</evidence>
<proteinExistence type="predicted"/>
<dbReference type="PATRIC" id="fig|1003195.29.peg.5804"/>
<evidence type="ECO:0000256" key="1">
    <source>
        <dbReference type="SAM" id="MobiDB-lite"/>
    </source>
</evidence>
<dbReference type="InterPro" id="IPR002513">
    <property type="entry name" value="Tn3_Tnp_DDE_dom"/>
</dbReference>
<sequence length="150" mass="17086">MGIILDELLGQTPVQGKGKGKGKGKEALNEPGSPCNTPLTIRWETQIMSASHSRMADHWWWRPGWRQGRRLYTWPPDASRRSAGRVAKTLRLLAVVDPVDDTYRRQMNRQLTVQESRHRLARDVCHGKCGTIHQVYRGRGRTSSARSAWS</sequence>
<dbReference type="Pfam" id="PF01526">
    <property type="entry name" value="DDE_Tnp_Tn3"/>
    <property type="match status" value="1"/>
</dbReference>
<feature type="domain" description="Tn3 transposase DDE" evidence="2">
    <location>
        <begin position="81"/>
        <end position="137"/>
    </location>
</feature>
<keyword evidence="4" id="KW-1185">Reference proteome</keyword>
<organism evidence="3 4">
    <name type="scientific">Streptantibioticus cattleyicolor (strain ATCC 35852 / DSM 46488 / JCM 4925 / NBRC 14057 / NRRL 8057)</name>
    <name type="common">Streptomyces cattleya</name>
    <dbReference type="NCBI Taxonomy" id="1003195"/>
    <lineage>
        <taxon>Bacteria</taxon>
        <taxon>Bacillati</taxon>
        <taxon>Actinomycetota</taxon>
        <taxon>Actinomycetes</taxon>
        <taxon>Kitasatosporales</taxon>
        <taxon>Streptomycetaceae</taxon>
        <taxon>Streptantibioticus</taxon>
    </lineage>
</organism>
<name>G8X1G5_STREN</name>
<gene>
    <name evidence="3" type="ordered locus">SCATT_58220</name>
</gene>